<gene>
    <name evidence="8" type="ORF">AAG570_012471</name>
</gene>
<keyword evidence="3" id="KW-0255">Endonuclease</keyword>
<evidence type="ECO:0000256" key="1">
    <source>
        <dbReference type="ARBA" id="ARBA00022695"/>
    </source>
</evidence>
<comment type="caution">
    <text evidence="8">The sequence shown here is derived from an EMBL/GenBank/DDBJ whole genome shotgun (WGS) entry which is preliminary data.</text>
</comment>
<keyword evidence="2" id="KW-0540">Nuclease</keyword>
<name>A0ABD0YDY0_9HEMI</name>
<dbReference type="Gene3D" id="3.30.70.270">
    <property type="match status" value="1"/>
</dbReference>
<dbReference type="InterPro" id="IPR041577">
    <property type="entry name" value="RT_RNaseH_2"/>
</dbReference>
<evidence type="ECO:0000259" key="6">
    <source>
        <dbReference type="PROSITE" id="PS50878"/>
    </source>
</evidence>
<dbReference type="InterPro" id="IPR043502">
    <property type="entry name" value="DNA/RNA_pol_sf"/>
</dbReference>
<keyword evidence="9" id="KW-1185">Reference proteome</keyword>
<dbReference type="EMBL" id="JBFDAA010000008">
    <property type="protein sequence ID" value="KAL1129526.1"/>
    <property type="molecule type" value="Genomic_DNA"/>
</dbReference>
<dbReference type="InterPro" id="IPR043128">
    <property type="entry name" value="Rev_trsase/Diguanyl_cyclase"/>
</dbReference>
<evidence type="ECO:0000256" key="2">
    <source>
        <dbReference type="ARBA" id="ARBA00022722"/>
    </source>
</evidence>
<dbReference type="PROSITE" id="PS50994">
    <property type="entry name" value="INTEGRASE"/>
    <property type="match status" value="1"/>
</dbReference>
<evidence type="ECO:0000313" key="8">
    <source>
        <dbReference type="EMBL" id="KAL1129526.1"/>
    </source>
</evidence>
<evidence type="ECO:0000256" key="5">
    <source>
        <dbReference type="ARBA" id="ARBA00023268"/>
    </source>
</evidence>
<dbReference type="InterPro" id="IPR001584">
    <property type="entry name" value="Integrase_cat-core"/>
</dbReference>
<dbReference type="SUPFAM" id="SSF56672">
    <property type="entry name" value="DNA/RNA polymerases"/>
    <property type="match status" value="1"/>
</dbReference>
<keyword evidence="1" id="KW-0808">Transferase</keyword>
<keyword evidence="4" id="KW-0695">RNA-directed DNA polymerase</keyword>
<feature type="domain" description="Reverse transcriptase" evidence="6">
    <location>
        <begin position="2"/>
        <end position="186"/>
    </location>
</feature>
<dbReference type="GO" id="GO:0004519">
    <property type="term" value="F:endonuclease activity"/>
    <property type="evidence" value="ECO:0007669"/>
    <property type="project" value="UniProtKB-KW"/>
</dbReference>
<keyword evidence="1" id="KW-0548">Nucleotidyltransferase</keyword>
<dbReference type="InterPro" id="IPR050951">
    <property type="entry name" value="Retrovirus_Pol_polyprotein"/>
</dbReference>
<dbReference type="Pfam" id="PF00078">
    <property type="entry name" value="RVT_1"/>
    <property type="match status" value="1"/>
</dbReference>
<dbReference type="AlphaFoldDB" id="A0ABD0YDY0"/>
<evidence type="ECO:0000256" key="3">
    <source>
        <dbReference type="ARBA" id="ARBA00022759"/>
    </source>
</evidence>
<evidence type="ECO:0008006" key="10">
    <source>
        <dbReference type="Google" id="ProtNLM"/>
    </source>
</evidence>
<dbReference type="InterPro" id="IPR000477">
    <property type="entry name" value="RT_dom"/>
</dbReference>
<dbReference type="PROSITE" id="PS50878">
    <property type="entry name" value="RT_POL"/>
    <property type="match status" value="1"/>
</dbReference>
<proteinExistence type="predicted"/>
<sequence>MLERGVIRKSVSRFCSSLWFVPKPPAGDGTPRHRVVVDFRELNKRTRTERYPLPRLEEMLDRMHGAKVFSIVDLKAGYHQIRMHSGDVEKTAFQFERGKYEYLCMPFGLKTAPTTFQRLMDDFLEALDPNAIQVYMDDIIVFSKSEAEHCKHLGQLLRRLSDLGLMASEEKSSFFQPELKFMGHTVSASGVSANREKVEAVRSLPRDLKEVKSFQGVNRIKEALTNASYLRYPDFTRIFVLTTDDSGVAVGAVLSQVEDGKDRPIAYASKKLTDAETRYHAIEREFWAWSGEFNSFDHTYGVTRWKETLAAYDTRGSENVVADCLPRMVNAIDSHSPTLDVHEEVIFELLGMPRAWQIPKTLLSGQSQDLIFLQPSNCNTFQICSGKDVDCNGRESGYERRCTNGNDDVFAERRDLLRVRGSDSAKPLEVVEADVMFWTGMKILTAIDRLTRFAYAYVLTDRTVDRVCEGLLAFFGTVGLPGALVMDKGREFNNAKVRTLLKEFKVDAHFTTPGHPRSHGLWRGFTAR</sequence>
<dbReference type="SUPFAM" id="SSF53098">
    <property type="entry name" value="Ribonuclease H-like"/>
    <property type="match status" value="1"/>
</dbReference>
<organism evidence="8 9">
    <name type="scientific">Ranatra chinensis</name>
    <dbReference type="NCBI Taxonomy" id="642074"/>
    <lineage>
        <taxon>Eukaryota</taxon>
        <taxon>Metazoa</taxon>
        <taxon>Ecdysozoa</taxon>
        <taxon>Arthropoda</taxon>
        <taxon>Hexapoda</taxon>
        <taxon>Insecta</taxon>
        <taxon>Pterygota</taxon>
        <taxon>Neoptera</taxon>
        <taxon>Paraneoptera</taxon>
        <taxon>Hemiptera</taxon>
        <taxon>Heteroptera</taxon>
        <taxon>Panheteroptera</taxon>
        <taxon>Nepomorpha</taxon>
        <taxon>Nepidae</taxon>
        <taxon>Ranatrinae</taxon>
        <taxon>Ranatra</taxon>
    </lineage>
</organism>
<keyword evidence="5" id="KW-0511">Multifunctional enzyme</keyword>
<dbReference type="Proteomes" id="UP001558652">
    <property type="component" value="Unassembled WGS sequence"/>
</dbReference>
<dbReference type="Gene3D" id="3.10.20.370">
    <property type="match status" value="1"/>
</dbReference>
<dbReference type="Gene3D" id="3.10.10.10">
    <property type="entry name" value="HIV Type 1 Reverse Transcriptase, subunit A, domain 1"/>
    <property type="match status" value="1"/>
</dbReference>
<dbReference type="GO" id="GO:0042575">
    <property type="term" value="C:DNA polymerase complex"/>
    <property type="evidence" value="ECO:0007669"/>
    <property type="project" value="UniProtKB-ARBA"/>
</dbReference>
<evidence type="ECO:0000259" key="7">
    <source>
        <dbReference type="PROSITE" id="PS50994"/>
    </source>
</evidence>
<dbReference type="InterPro" id="IPR012337">
    <property type="entry name" value="RNaseH-like_sf"/>
</dbReference>
<dbReference type="Pfam" id="PF17919">
    <property type="entry name" value="RT_RNaseH_2"/>
    <property type="match status" value="1"/>
</dbReference>
<dbReference type="InterPro" id="IPR036397">
    <property type="entry name" value="RNaseH_sf"/>
</dbReference>
<keyword evidence="3" id="KW-0378">Hydrolase</keyword>
<accession>A0ABD0YDY0</accession>
<evidence type="ECO:0000313" key="9">
    <source>
        <dbReference type="Proteomes" id="UP001558652"/>
    </source>
</evidence>
<dbReference type="CDD" id="cd01647">
    <property type="entry name" value="RT_LTR"/>
    <property type="match status" value="1"/>
</dbReference>
<dbReference type="PANTHER" id="PTHR37984:SF5">
    <property type="entry name" value="PROTEIN NYNRIN-LIKE"/>
    <property type="match status" value="1"/>
</dbReference>
<dbReference type="FunFam" id="3.10.20.370:FF:000001">
    <property type="entry name" value="Retrovirus-related Pol polyprotein from transposon 17.6-like protein"/>
    <property type="match status" value="1"/>
</dbReference>
<dbReference type="GO" id="GO:0003964">
    <property type="term" value="F:RNA-directed DNA polymerase activity"/>
    <property type="evidence" value="ECO:0007669"/>
    <property type="project" value="UniProtKB-KW"/>
</dbReference>
<dbReference type="PANTHER" id="PTHR37984">
    <property type="entry name" value="PROTEIN CBG26694"/>
    <property type="match status" value="1"/>
</dbReference>
<evidence type="ECO:0000256" key="4">
    <source>
        <dbReference type="ARBA" id="ARBA00022918"/>
    </source>
</evidence>
<dbReference type="Pfam" id="PF00665">
    <property type="entry name" value="rve"/>
    <property type="match status" value="1"/>
</dbReference>
<reference evidence="8 9" key="1">
    <citation type="submission" date="2024-07" db="EMBL/GenBank/DDBJ databases">
        <title>Chromosome-level genome assembly of the water stick insect Ranatra chinensis (Heteroptera: Nepidae).</title>
        <authorList>
            <person name="Liu X."/>
        </authorList>
    </citation>
    <scope>NUCLEOTIDE SEQUENCE [LARGE SCALE GENOMIC DNA]</scope>
    <source>
        <strain evidence="8">Cailab_2021Rc</strain>
        <tissue evidence="8">Muscle</tissue>
    </source>
</reference>
<protein>
    <recommendedName>
        <fullName evidence="10">Reverse transcriptase domain-containing protein</fullName>
    </recommendedName>
</protein>
<dbReference type="Gene3D" id="3.30.420.10">
    <property type="entry name" value="Ribonuclease H-like superfamily/Ribonuclease H"/>
    <property type="match status" value="1"/>
</dbReference>
<feature type="domain" description="Integrase catalytic" evidence="7">
    <location>
        <begin position="423"/>
        <end position="528"/>
    </location>
</feature>